<name>A0A822ZLZ3_NELNU</name>
<dbReference type="EMBL" id="DUZY01000008">
    <property type="protein sequence ID" value="DAD47074.1"/>
    <property type="molecule type" value="Genomic_DNA"/>
</dbReference>
<comment type="caution">
    <text evidence="1">The sequence shown here is derived from an EMBL/GenBank/DDBJ whole genome shotgun (WGS) entry which is preliminary data.</text>
</comment>
<keyword evidence="2" id="KW-1185">Reference proteome</keyword>
<dbReference type="Proteomes" id="UP000607653">
    <property type="component" value="Unassembled WGS sequence"/>
</dbReference>
<gene>
    <name evidence="1" type="ORF">HUJ06_017011</name>
</gene>
<protein>
    <submittedName>
        <fullName evidence="1">Uncharacterized protein</fullName>
    </submittedName>
</protein>
<sequence>MVIPGPYGQSLPAVPEWLNKGDNVWQMTATTLLLAEPVLCRLVLPVSNSRGAFYGGGGGVQLVNIFSVFCFVTAAASCSSGLNPKQSSGGYPFTPTFSPFFF</sequence>
<proteinExistence type="predicted"/>
<evidence type="ECO:0000313" key="1">
    <source>
        <dbReference type="EMBL" id="DAD47074.1"/>
    </source>
</evidence>
<accession>A0A822ZLZ3</accession>
<dbReference type="AlphaFoldDB" id="A0A822ZLZ3"/>
<organism evidence="1 2">
    <name type="scientific">Nelumbo nucifera</name>
    <name type="common">Sacred lotus</name>
    <dbReference type="NCBI Taxonomy" id="4432"/>
    <lineage>
        <taxon>Eukaryota</taxon>
        <taxon>Viridiplantae</taxon>
        <taxon>Streptophyta</taxon>
        <taxon>Embryophyta</taxon>
        <taxon>Tracheophyta</taxon>
        <taxon>Spermatophyta</taxon>
        <taxon>Magnoliopsida</taxon>
        <taxon>Proteales</taxon>
        <taxon>Nelumbonaceae</taxon>
        <taxon>Nelumbo</taxon>
    </lineage>
</organism>
<evidence type="ECO:0000313" key="2">
    <source>
        <dbReference type="Proteomes" id="UP000607653"/>
    </source>
</evidence>
<reference evidence="1 2" key="1">
    <citation type="journal article" date="2020" name="Mol. Biol. Evol.">
        <title>Distinct Expression and Methylation Patterns for Genes with Different Fates following a Single Whole-Genome Duplication in Flowering Plants.</title>
        <authorList>
            <person name="Shi T."/>
            <person name="Rahmani R.S."/>
            <person name="Gugger P.F."/>
            <person name="Wang M."/>
            <person name="Li H."/>
            <person name="Zhang Y."/>
            <person name="Li Z."/>
            <person name="Wang Q."/>
            <person name="Van de Peer Y."/>
            <person name="Marchal K."/>
            <person name="Chen J."/>
        </authorList>
    </citation>
    <scope>NUCLEOTIDE SEQUENCE [LARGE SCALE GENOMIC DNA]</scope>
    <source>
        <tissue evidence="1">Leaf</tissue>
    </source>
</reference>